<dbReference type="EMBL" id="CP118718">
    <property type="protein sequence ID" value="WEA42039.1"/>
    <property type="molecule type" value="Genomic_DNA"/>
</dbReference>
<gene>
    <name evidence="1" type="ORF">PWO00_14475</name>
</gene>
<name>A0ABD7WP18_PRIAR</name>
<proteinExistence type="predicted"/>
<dbReference type="Proteomes" id="UP001220217">
    <property type="component" value="Chromosome"/>
</dbReference>
<accession>A0ABD7WP18</accession>
<sequence length="41" mass="4927">MVYKTTKGMRIMYNAMTLYQTLKVSKQSNKQLYELVFWTTS</sequence>
<dbReference type="RefSeq" id="WP_260620910.1">
    <property type="nucleotide sequence ID" value="NZ_CP118718.1"/>
</dbReference>
<dbReference type="AlphaFoldDB" id="A0ABD7WP18"/>
<reference evidence="1 2" key="1">
    <citation type="submission" date="2023-02" db="EMBL/GenBank/DDBJ databases">
        <title>Complete genome sequence of Priestia aryabhattai G5MAi6, a methanol-tolerant strain isolated from tap water in Hong Kong.</title>
        <authorList>
            <person name="Leung K.M."/>
            <person name="Lai G.K.K."/>
            <person name="Griffin S.D.J."/>
        </authorList>
    </citation>
    <scope>NUCLEOTIDE SEQUENCE [LARGE SCALE GENOMIC DNA]</scope>
    <source>
        <strain evidence="1 2">G5MAi6</strain>
    </source>
</reference>
<evidence type="ECO:0000313" key="2">
    <source>
        <dbReference type="Proteomes" id="UP001220217"/>
    </source>
</evidence>
<evidence type="ECO:0000313" key="1">
    <source>
        <dbReference type="EMBL" id="WEA42039.1"/>
    </source>
</evidence>
<protein>
    <submittedName>
        <fullName evidence="1">Uncharacterized protein</fullName>
    </submittedName>
</protein>
<organism evidence="1 2">
    <name type="scientific">Priestia aryabhattai</name>
    <name type="common">Bacillus aryabhattai</name>
    <dbReference type="NCBI Taxonomy" id="412384"/>
    <lineage>
        <taxon>Bacteria</taxon>
        <taxon>Bacillati</taxon>
        <taxon>Bacillota</taxon>
        <taxon>Bacilli</taxon>
        <taxon>Bacillales</taxon>
        <taxon>Bacillaceae</taxon>
        <taxon>Priestia</taxon>
    </lineage>
</organism>